<organism evidence="12 13">
    <name type="scientific">Fusibacter bizertensis</name>
    <dbReference type="NCBI Taxonomy" id="1488331"/>
    <lineage>
        <taxon>Bacteria</taxon>
        <taxon>Bacillati</taxon>
        <taxon>Bacillota</taxon>
        <taxon>Clostridia</taxon>
        <taxon>Eubacteriales</taxon>
        <taxon>Eubacteriales Family XII. Incertae Sedis</taxon>
        <taxon>Fusibacter</taxon>
    </lineage>
</organism>
<reference evidence="12 13" key="1">
    <citation type="submission" date="2023-04" db="EMBL/GenBank/DDBJ databases">
        <title>Fusibacter bizertensis strain WBS, isolated from littoral bottom sediments of the Arctic seas - biochemical and genomic analysis.</title>
        <authorList>
            <person name="Brioukhanov A.L."/>
        </authorList>
    </citation>
    <scope>NUCLEOTIDE SEQUENCE [LARGE SCALE GENOMIC DNA]</scope>
    <source>
        <strain evidence="12 13">WBS</strain>
    </source>
</reference>
<evidence type="ECO:0000256" key="7">
    <source>
        <dbReference type="ARBA" id="ARBA00023157"/>
    </source>
</evidence>
<dbReference type="CDD" id="cd01998">
    <property type="entry name" value="MnmA_TRMU-like"/>
    <property type="match status" value="1"/>
</dbReference>
<keyword evidence="2 9" id="KW-0808">Transferase</keyword>
<accession>A0ABT6NC62</accession>
<protein>
    <recommendedName>
        <fullName evidence="9">tRNA-specific 2-thiouridylase MnmA</fullName>
        <ecNumber evidence="9">2.8.1.13</ecNumber>
    </recommendedName>
</protein>
<dbReference type="HAMAP" id="MF_00144">
    <property type="entry name" value="tRNA_thiouridyl_MnmA"/>
    <property type="match status" value="1"/>
</dbReference>
<feature type="active site" description="Nucleophile" evidence="9">
    <location>
        <position position="90"/>
    </location>
</feature>
<dbReference type="PANTHER" id="PTHR11933:SF5">
    <property type="entry name" value="MITOCHONDRIAL TRNA-SPECIFIC 2-THIOURIDYLASE 1"/>
    <property type="match status" value="1"/>
</dbReference>
<comment type="catalytic activity">
    <reaction evidence="8 9">
        <text>S-sulfanyl-L-cysteinyl-[protein] + uridine(34) in tRNA + AH2 + ATP = 2-thiouridine(34) in tRNA + L-cysteinyl-[protein] + A + AMP + diphosphate + H(+)</text>
        <dbReference type="Rhea" id="RHEA:47032"/>
        <dbReference type="Rhea" id="RHEA-COMP:10131"/>
        <dbReference type="Rhea" id="RHEA-COMP:11726"/>
        <dbReference type="Rhea" id="RHEA-COMP:11727"/>
        <dbReference type="Rhea" id="RHEA-COMP:11728"/>
        <dbReference type="ChEBI" id="CHEBI:13193"/>
        <dbReference type="ChEBI" id="CHEBI:15378"/>
        <dbReference type="ChEBI" id="CHEBI:17499"/>
        <dbReference type="ChEBI" id="CHEBI:29950"/>
        <dbReference type="ChEBI" id="CHEBI:30616"/>
        <dbReference type="ChEBI" id="CHEBI:33019"/>
        <dbReference type="ChEBI" id="CHEBI:61963"/>
        <dbReference type="ChEBI" id="CHEBI:65315"/>
        <dbReference type="ChEBI" id="CHEBI:87170"/>
        <dbReference type="ChEBI" id="CHEBI:456215"/>
        <dbReference type="EC" id="2.8.1.13"/>
    </reaction>
</comment>
<dbReference type="InterPro" id="IPR046885">
    <property type="entry name" value="MnmA-like_C"/>
</dbReference>
<dbReference type="Gene3D" id="2.40.30.10">
    <property type="entry name" value="Translation factors"/>
    <property type="match status" value="1"/>
</dbReference>
<dbReference type="PANTHER" id="PTHR11933">
    <property type="entry name" value="TRNA 5-METHYLAMINOMETHYL-2-THIOURIDYLATE -METHYLTRANSFERASE"/>
    <property type="match status" value="1"/>
</dbReference>
<dbReference type="InterPro" id="IPR004506">
    <property type="entry name" value="MnmA-like"/>
</dbReference>
<dbReference type="InterPro" id="IPR023382">
    <property type="entry name" value="MnmA-like_central_sf"/>
</dbReference>
<comment type="function">
    <text evidence="9">Catalyzes the 2-thiolation of uridine at the wobble position (U34) of tRNA, leading to the formation of s(2)U34.</text>
</comment>
<dbReference type="SUPFAM" id="SSF52402">
    <property type="entry name" value="Adenine nucleotide alpha hydrolases-like"/>
    <property type="match status" value="1"/>
</dbReference>
<dbReference type="Pfam" id="PF03054">
    <property type="entry name" value="tRNA_Me_trans"/>
    <property type="match status" value="1"/>
</dbReference>
<keyword evidence="4 9" id="KW-0547">Nucleotide-binding</keyword>
<keyword evidence="5 9" id="KW-0067">ATP-binding</keyword>
<dbReference type="Gene3D" id="2.30.30.280">
    <property type="entry name" value="Adenine nucleotide alpha hydrolases-like domains"/>
    <property type="match status" value="1"/>
</dbReference>
<evidence type="ECO:0000259" key="10">
    <source>
        <dbReference type="Pfam" id="PF20258"/>
    </source>
</evidence>
<keyword evidence="6 9" id="KW-0694">RNA-binding</keyword>
<comment type="caution">
    <text evidence="12">The sequence shown here is derived from an EMBL/GenBank/DDBJ whole genome shotgun (WGS) entry which is preliminary data.</text>
</comment>
<evidence type="ECO:0000256" key="3">
    <source>
        <dbReference type="ARBA" id="ARBA00022694"/>
    </source>
</evidence>
<evidence type="ECO:0000256" key="9">
    <source>
        <dbReference type="HAMAP-Rule" id="MF_00144"/>
    </source>
</evidence>
<evidence type="ECO:0000256" key="8">
    <source>
        <dbReference type="ARBA" id="ARBA00051542"/>
    </source>
</evidence>
<dbReference type="NCBIfam" id="NF001138">
    <property type="entry name" value="PRK00143.1"/>
    <property type="match status" value="1"/>
</dbReference>
<feature type="active site" description="Cysteine persulfide intermediate" evidence="9">
    <location>
        <position position="189"/>
    </location>
</feature>
<evidence type="ECO:0000256" key="5">
    <source>
        <dbReference type="ARBA" id="ARBA00022840"/>
    </source>
</evidence>
<dbReference type="Proteomes" id="UP001158045">
    <property type="component" value="Unassembled WGS sequence"/>
</dbReference>
<feature type="binding site" evidence="9">
    <location>
        <position position="114"/>
    </location>
    <ligand>
        <name>ATP</name>
        <dbReference type="ChEBI" id="CHEBI:30616"/>
    </ligand>
</feature>
<keyword evidence="13" id="KW-1185">Reference proteome</keyword>
<sequence length="357" mass="40418">MKKVAVGLSGGIDSGTTALLLKEQGYQVFGVTMWLFDHQKEELEAAKTVASSLGIKHYILDYRDDFKNKIIKNFIKLYEQGVTPNPCILCNKHFKYGKLIDDCTSLGADFFATGHYVKCITDANSHEFKLLRAENSKKDQSYNLYHLNQATLRKLIFPLGTIECKEQVRAHFSKLNIQLSQKKDSLGICFIDHKNHRKFLSEINSTAMKSGYFIDTLGNRLGEHCGTANFTIGQKRRLGMGYDGQYLNGRYVVTKLNPDTNEVTLGEEKELLYDHINCTDFNIISPRLKEWLLMPQNVLPVEVIVSQWSAKYDGMLQLQQEGHHAIIRFKTPVRAPARGQALVCYKDEVLVGGGIIS</sequence>
<evidence type="ECO:0000256" key="6">
    <source>
        <dbReference type="ARBA" id="ARBA00022884"/>
    </source>
</evidence>
<feature type="region of interest" description="Interaction with tRNA" evidence="9">
    <location>
        <begin position="138"/>
        <end position="140"/>
    </location>
</feature>
<feature type="site" description="Interaction with tRNA" evidence="9">
    <location>
        <position position="115"/>
    </location>
</feature>
<feature type="domain" description="tRNA-specific 2-thiouridylase MnmA-like C-terminal" evidence="10">
    <location>
        <begin position="289"/>
        <end position="356"/>
    </location>
</feature>
<dbReference type="Pfam" id="PF20259">
    <property type="entry name" value="tRNA_Me_trans_M"/>
    <property type="match status" value="1"/>
</dbReference>
<dbReference type="EC" id="2.8.1.13" evidence="9"/>
<dbReference type="RefSeq" id="WP_281093846.1">
    <property type="nucleotide sequence ID" value="NZ_JARYZI010000004.1"/>
</dbReference>
<comment type="similarity">
    <text evidence="9">Belongs to the MnmA/TRMU family.</text>
</comment>
<dbReference type="InterPro" id="IPR046884">
    <property type="entry name" value="MnmA-like_central"/>
</dbReference>
<dbReference type="EMBL" id="JARYZI010000004">
    <property type="protein sequence ID" value="MDH8678016.1"/>
    <property type="molecule type" value="Genomic_DNA"/>
</dbReference>
<proteinExistence type="inferred from homology"/>
<evidence type="ECO:0000256" key="4">
    <source>
        <dbReference type="ARBA" id="ARBA00022741"/>
    </source>
</evidence>
<gene>
    <name evidence="9 12" type="primary">mnmA</name>
    <name evidence="12" type="ORF">QE109_07640</name>
</gene>
<keyword evidence="3 9" id="KW-0819">tRNA processing</keyword>
<feature type="site" description="Interaction with tRNA" evidence="9">
    <location>
        <position position="340"/>
    </location>
</feature>
<dbReference type="InterPro" id="IPR014729">
    <property type="entry name" value="Rossmann-like_a/b/a_fold"/>
</dbReference>
<keyword evidence="1 9" id="KW-0820">tRNA-binding</keyword>
<keyword evidence="7" id="KW-1015">Disulfide bond</keyword>
<comment type="caution">
    <text evidence="9">Lacks conserved residue(s) required for the propagation of feature annotation.</text>
</comment>
<dbReference type="Pfam" id="PF20258">
    <property type="entry name" value="tRNA_Me_trans_C"/>
    <property type="match status" value="1"/>
</dbReference>
<feature type="domain" description="tRNA-specific 2-thiouridylase MnmA-like central" evidence="11">
    <location>
        <begin position="198"/>
        <end position="266"/>
    </location>
</feature>
<feature type="binding site" evidence="9">
    <location>
        <position position="33"/>
    </location>
    <ligand>
        <name>ATP</name>
        <dbReference type="ChEBI" id="CHEBI:30616"/>
    </ligand>
</feature>
<keyword evidence="9" id="KW-0963">Cytoplasm</keyword>
<dbReference type="Gene3D" id="3.40.50.620">
    <property type="entry name" value="HUPs"/>
    <property type="match status" value="1"/>
</dbReference>
<dbReference type="GO" id="GO:0103016">
    <property type="term" value="F:tRNA-uridine 2-sulfurtransferase activity"/>
    <property type="evidence" value="ECO:0007669"/>
    <property type="project" value="UniProtKB-EC"/>
</dbReference>
<name>A0ABT6NC62_9FIRM</name>
<evidence type="ECO:0000256" key="2">
    <source>
        <dbReference type="ARBA" id="ARBA00022679"/>
    </source>
</evidence>
<dbReference type="NCBIfam" id="TIGR00420">
    <property type="entry name" value="trmU"/>
    <property type="match status" value="1"/>
</dbReference>
<evidence type="ECO:0000313" key="12">
    <source>
        <dbReference type="EMBL" id="MDH8678016.1"/>
    </source>
</evidence>
<comment type="subcellular location">
    <subcellularLocation>
        <location evidence="9">Cytoplasm</location>
    </subcellularLocation>
</comment>
<evidence type="ECO:0000313" key="13">
    <source>
        <dbReference type="Proteomes" id="UP001158045"/>
    </source>
</evidence>
<feature type="binding site" evidence="9">
    <location>
        <begin position="7"/>
        <end position="14"/>
    </location>
    <ligand>
        <name>ATP</name>
        <dbReference type="ChEBI" id="CHEBI:30616"/>
    </ligand>
</feature>
<evidence type="ECO:0000259" key="11">
    <source>
        <dbReference type="Pfam" id="PF20259"/>
    </source>
</evidence>
<evidence type="ECO:0000256" key="1">
    <source>
        <dbReference type="ARBA" id="ARBA00022555"/>
    </source>
</evidence>